<feature type="compositionally biased region" description="Polar residues" evidence="1">
    <location>
        <begin position="95"/>
        <end position="116"/>
    </location>
</feature>
<feature type="region of interest" description="Disordered" evidence="1">
    <location>
        <begin position="858"/>
        <end position="989"/>
    </location>
</feature>
<dbReference type="InterPro" id="IPR035445">
    <property type="entry name" value="GYF-like_dom_sf"/>
</dbReference>
<feature type="compositionally biased region" description="Low complexity" evidence="1">
    <location>
        <begin position="79"/>
        <end position="94"/>
    </location>
</feature>
<dbReference type="InterPro" id="IPR003169">
    <property type="entry name" value="GYF"/>
</dbReference>
<dbReference type="VEuPathDB" id="AmoebaDB:DICPUDRAFT_150853"/>
<dbReference type="GO" id="GO:0005829">
    <property type="term" value="C:cytosol"/>
    <property type="evidence" value="ECO:0000318"/>
    <property type="project" value="GO_Central"/>
</dbReference>
<evidence type="ECO:0000313" key="4">
    <source>
        <dbReference type="Proteomes" id="UP000001064"/>
    </source>
</evidence>
<dbReference type="FunCoup" id="F0ZHF0">
    <property type="interactions" value="111"/>
</dbReference>
<dbReference type="KEGG" id="dpp:DICPUDRAFT_150853"/>
<feature type="compositionally biased region" description="Polar residues" evidence="1">
    <location>
        <begin position="1"/>
        <end position="49"/>
    </location>
</feature>
<feature type="region of interest" description="Disordered" evidence="1">
    <location>
        <begin position="222"/>
        <end position="257"/>
    </location>
</feature>
<dbReference type="Gene3D" id="3.30.1490.40">
    <property type="match status" value="1"/>
</dbReference>
<feature type="compositionally biased region" description="Basic and acidic residues" evidence="1">
    <location>
        <begin position="889"/>
        <end position="902"/>
    </location>
</feature>
<dbReference type="SUPFAM" id="SSF55277">
    <property type="entry name" value="GYF domain"/>
    <property type="match status" value="1"/>
</dbReference>
<feature type="region of interest" description="Disordered" evidence="1">
    <location>
        <begin position="327"/>
        <end position="350"/>
    </location>
</feature>
<dbReference type="AlphaFoldDB" id="F0ZHF0"/>
<feature type="compositionally biased region" description="Low complexity" evidence="1">
    <location>
        <begin position="903"/>
        <end position="916"/>
    </location>
</feature>
<evidence type="ECO:0000256" key="1">
    <source>
        <dbReference type="SAM" id="MobiDB-lite"/>
    </source>
</evidence>
<gene>
    <name evidence="3" type="ORF">DICPUDRAFT_150853</name>
</gene>
<feature type="compositionally biased region" description="Basic and acidic residues" evidence="1">
    <location>
        <begin position="805"/>
        <end position="824"/>
    </location>
</feature>
<feature type="region of interest" description="Disordered" evidence="1">
    <location>
        <begin position="786"/>
        <end position="836"/>
    </location>
</feature>
<dbReference type="OrthoDB" id="21599at2759"/>
<dbReference type="InParanoid" id="F0ZHF0"/>
<feature type="compositionally biased region" description="Low complexity" evidence="1">
    <location>
        <begin position="134"/>
        <end position="165"/>
    </location>
</feature>
<dbReference type="InterPro" id="IPR051640">
    <property type="entry name" value="GRB10-interact_GYF"/>
</dbReference>
<dbReference type="Pfam" id="PF02213">
    <property type="entry name" value="GYF"/>
    <property type="match status" value="1"/>
</dbReference>
<proteinExistence type="predicted"/>
<dbReference type="PANTHER" id="PTHR14445:SF36">
    <property type="entry name" value="FI03272P-RELATED"/>
    <property type="match status" value="1"/>
</dbReference>
<dbReference type="RefSeq" id="XP_003286841.1">
    <property type="nucleotide sequence ID" value="XM_003286793.1"/>
</dbReference>
<evidence type="ECO:0000313" key="3">
    <source>
        <dbReference type="EMBL" id="EGC36603.1"/>
    </source>
</evidence>
<feature type="compositionally biased region" description="Low complexity" evidence="1">
    <location>
        <begin position="1110"/>
        <end position="1119"/>
    </location>
</feature>
<dbReference type="PANTHER" id="PTHR14445">
    <property type="entry name" value="GRB10 INTERACTING GYF PROTEIN"/>
    <property type="match status" value="1"/>
</dbReference>
<reference evidence="4" key="1">
    <citation type="journal article" date="2011" name="Genome Biol.">
        <title>Comparative genomics of the social amoebae Dictyostelium discoideum and Dictyostelium purpureum.</title>
        <authorList>
            <consortium name="US DOE Joint Genome Institute (JGI-PGF)"/>
            <person name="Sucgang R."/>
            <person name="Kuo A."/>
            <person name="Tian X."/>
            <person name="Salerno W."/>
            <person name="Parikh A."/>
            <person name="Feasley C.L."/>
            <person name="Dalin E."/>
            <person name="Tu H."/>
            <person name="Huang E."/>
            <person name="Barry K."/>
            <person name="Lindquist E."/>
            <person name="Shapiro H."/>
            <person name="Bruce D."/>
            <person name="Schmutz J."/>
            <person name="Salamov A."/>
            <person name="Fey P."/>
            <person name="Gaudet P."/>
            <person name="Anjard C."/>
            <person name="Babu M.M."/>
            <person name="Basu S."/>
            <person name="Bushmanova Y."/>
            <person name="van der Wel H."/>
            <person name="Katoh-Kurasawa M."/>
            <person name="Dinh C."/>
            <person name="Coutinho P.M."/>
            <person name="Saito T."/>
            <person name="Elias M."/>
            <person name="Schaap P."/>
            <person name="Kay R.R."/>
            <person name="Henrissat B."/>
            <person name="Eichinger L."/>
            <person name="Rivero F."/>
            <person name="Putnam N.H."/>
            <person name="West C.M."/>
            <person name="Loomis W.F."/>
            <person name="Chisholm R.L."/>
            <person name="Shaulsky G."/>
            <person name="Strassmann J.E."/>
            <person name="Queller D.C."/>
            <person name="Kuspa A."/>
            <person name="Grigoriev I.V."/>
        </authorList>
    </citation>
    <scope>NUCLEOTIDE SEQUENCE [LARGE SCALE GENOMIC DNA]</scope>
    <source>
        <strain evidence="4">QSDP1</strain>
    </source>
</reference>
<feature type="domain" description="GYF" evidence="2">
    <location>
        <begin position="264"/>
        <end position="311"/>
    </location>
</feature>
<feature type="compositionally biased region" description="Basic and acidic residues" evidence="1">
    <location>
        <begin position="669"/>
        <end position="681"/>
    </location>
</feature>
<name>F0ZHF0_DICPU</name>
<dbReference type="Proteomes" id="UP000001064">
    <property type="component" value="Unassembled WGS sequence"/>
</dbReference>
<evidence type="ECO:0000259" key="2">
    <source>
        <dbReference type="PROSITE" id="PS50829"/>
    </source>
</evidence>
<dbReference type="PROSITE" id="PS50829">
    <property type="entry name" value="GYF"/>
    <property type="match status" value="1"/>
</dbReference>
<dbReference type="SMART" id="SM00444">
    <property type="entry name" value="GYF"/>
    <property type="match status" value="1"/>
</dbReference>
<organism evidence="3 4">
    <name type="scientific">Dictyostelium purpureum</name>
    <name type="common">Slime mold</name>
    <dbReference type="NCBI Taxonomy" id="5786"/>
    <lineage>
        <taxon>Eukaryota</taxon>
        <taxon>Amoebozoa</taxon>
        <taxon>Evosea</taxon>
        <taxon>Eumycetozoa</taxon>
        <taxon>Dictyostelia</taxon>
        <taxon>Dictyosteliales</taxon>
        <taxon>Dictyosteliaceae</taxon>
        <taxon>Dictyostelium</taxon>
    </lineage>
</organism>
<dbReference type="OMA" id="DFIKWCH"/>
<feature type="region of interest" description="Disordered" evidence="1">
    <location>
        <begin position="405"/>
        <end position="499"/>
    </location>
</feature>
<sequence length="1125" mass="127398">MSINRQSFNQQSPVSPIKNQMNSSPTPDSIFMQQPTGNPTNRVGQNGVATNGMMNGGGINTNFASNSSLPSTSRWAGVPNQQQQQQSPQNNYQYGFSQQPQQTNKLNNSNNSISYGQQSPQPQLRRSSEFSGWNSYSNNSNKMNSMMKAPTGGSNSSSLSNSSNGLGSGGSKTKYSKDELLNLYDPMAKIPENLISHTHILSEEVQQPINFSFDNNLSKSRDRARMGGVGNMMNRGVRKDMSHDRMKKYSPSSSQSWRNKDDERKVWYYLDPQNCTQGPFSSIEMDSWNKAGYFTPGLMVKRGESNFVELKKLLVVYPDSPFSSISDLKPFEKEDTSSHSTENEDDDLLRSEHDSLEEEIEKRFEKDLLKPTLFDDVKKSKDNFVPLESPTSSSQPISSPYIVDSAPIERTGSPPYSSSAAPAAPAAPSLSSSTNTTAPFESLSQQPPQQPQPQSQQQQQMWQQQQQQQMWDSQLQNNNNNNSNNNNNNNNNNNMGMGNSNDQIYKFMLIQQLQMIQQKVIMYQQYINTLAHQQQQIQQQPQTPQTQSQLQHLQQQQQQTVQQSMVLQQKYMQIQYQIQQPFSPFQYQQQQPFQSQQILQHMFQQYQQSPFPQFQYQQQQPFSYPQQVEQHSEQVVQQTIESVEQSIIEQEQLQTQQTEQVVIEQQQEQQEHQQQEQEKPQEIQSQEIPLQEIQNDEPLAEEIIEQKPTETIIASTSIASQEITDNEVVWGKTSTIVESKNTTAQLKVQQEELKTPAEIEQQNSFESIEKSTSSSSLMEAPISMANPWAPTETAPKKKSLAEIQAEEREQKKKEMEEAKIRSIENNKTQPNNVMKWAGAGAPTWSVETGVRSLSLKDIQEEEIREKKESPIVDNASDFERKKPVSLSDVMREQAKEKEKKQQEQQQQQQPSPQEKPFNPWTVDEKKSYSPVTIGLSSQDSKNNSSKVSIRPSNNDVWSEQNTISSSSSTKPSLSVRGNAPSPVYTSNPNDFPTLNILPNKPTTIVKNSNPVSNIKKTTVTVPGQARPDFIKWCHQQLKALTNNDVTVITELLCSLKTESEIRECAKECLGYTSDVDNFINDYLLARSDEPGLTFESSSPVITIPIKKQPKSQTASTTASKQKKKK</sequence>
<feature type="compositionally biased region" description="Low complexity" evidence="1">
    <location>
        <begin position="413"/>
        <end position="499"/>
    </location>
</feature>
<accession>F0ZHF0</accession>
<dbReference type="eggNOG" id="KOG1862">
    <property type="taxonomic scope" value="Eukaryota"/>
</dbReference>
<dbReference type="EMBL" id="GL871021">
    <property type="protein sequence ID" value="EGC36603.1"/>
    <property type="molecule type" value="Genomic_DNA"/>
</dbReference>
<dbReference type="STRING" id="5786.F0ZHF0"/>
<feature type="region of interest" description="Disordered" evidence="1">
    <location>
        <begin position="667"/>
        <end position="694"/>
    </location>
</feature>
<dbReference type="GeneID" id="10500257"/>
<feature type="region of interest" description="Disordered" evidence="1">
    <location>
        <begin position="1"/>
        <end position="174"/>
    </location>
</feature>
<feature type="compositionally biased region" description="Basic and acidic residues" evidence="1">
    <location>
        <begin position="858"/>
        <end position="870"/>
    </location>
</feature>
<keyword evidence="4" id="KW-1185">Reference proteome</keyword>
<feature type="region of interest" description="Disordered" evidence="1">
    <location>
        <begin position="1105"/>
        <end position="1125"/>
    </location>
</feature>
<feature type="compositionally biased region" description="Polar residues" evidence="1">
    <location>
        <begin position="934"/>
        <end position="963"/>
    </location>
</feature>
<feature type="compositionally biased region" description="Polar residues" evidence="1">
    <location>
        <begin position="63"/>
        <end position="74"/>
    </location>
</feature>
<feature type="compositionally biased region" description="Low complexity" evidence="1">
    <location>
        <begin position="964"/>
        <end position="974"/>
    </location>
</feature>
<protein>
    <recommendedName>
        <fullName evidence="2">GYF domain-containing protein</fullName>
    </recommendedName>
</protein>